<dbReference type="AlphaFoldDB" id="A0A1J9QVC2"/>
<dbReference type="EMBL" id="LGTZ01002031">
    <property type="protein sequence ID" value="OJD20159.1"/>
    <property type="molecule type" value="Genomic_DNA"/>
</dbReference>
<sequence>MGGVSYSVDRCVDSINGCIGDDDDDEFFNAWRHVRGCLSTFNFRSGGTPDLTKEYVPTRRRNPETPEAQGSNAGLPTPATDRRTKAPGGGIRAPQDYQRGIERLKYRIRRPG</sequence>
<dbReference type="VEuPathDB" id="FungiDB:ACJ73_08508"/>
<evidence type="ECO:0000313" key="2">
    <source>
        <dbReference type="EMBL" id="OJD20159.1"/>
    </source>
</evidence>
<dbReference type="Proteomes" id="UP000242791">
    <property type="component" value="Unassembled WGS sequence"/>
</dbReference>
<feature type="region of interest" description="Disordered" evidence="1">
    <location>
        <begin position="48"/>
        <end position="112"/>
    </location>
</feature>
<keyword evidence="3" id="KW-1185">Reference proteome</keyword>
<organism evidence="2 3">
    <name type="scientific">Blastomyces percursus</name>
    <dbReference type="NCBI Taxonomy" id="1658174"/>
    <lineage>
        <taxon>Eukaryota</taxon>
        <taxon>Fungi</taxon>
        <taxon>Dikarya</taxon>
        <taxon>Ascomycota</taxon>
        <taxon>Pezizomycotina</taxon>
        <taxon>Eurotiomycetes</taxon>
        <taxon>Eurotiomycetidae</taxon>
        <taxon>Onygenales</taxon>
        <taxon>Ajellomycetaceae</taxon>
        <taxon>Blastomyces</taxon>
    </lineage>
</organism>
<proteinExistence type="predicted"/>
<comment type="caution">
    <text evidence="2">The sequence shown here is derived from an EMBL/GenBank/DDBJ whole genome shotgun (WGS) entry which is preliminary data.</text>
</comment>
<accession>A0A1J9QVC2</accession>
<reference evidence="2 3" key="1">
    <citation type="submission" date="2015-08" db="EMBL/GenBank/DDBJ databases">
        <title>Emmonsia species relationships and genome sequence.</title>
        <authorList>
            <person name="Cuomo C.A."/>
            <person name="Schwartz I.S."/>
            <person name="Kenyon C."/>
            <person name="De Hoog G.S."/>
            <person name="Govender N.P."/>
            <person name="Botha A."/>
            <person name="Moreno L."/>
            <person name="De Vries M."/>
            <person name="Munoz J.F."/>
            <person name="Stielow J.B."/>
        </authorList>
    </citation>
    <scope>NUCLEOTIDE SEQUENCE [LARGE SCALE GENOMIC DNA]</scope>
    <source>
        <strain evidence="2 3">EI222</strain>
    </source>
</reference>
<evidence type="ECO:0000256" key="1">
    <source>
        <dbReference type="SAM" id="MobiDB-lite"/>
    </source>
</evidence>
<feature type="compositionally biased region" description="Basic and acidic residues" evidence="1">
    <location>
        <begin position="51"/>
        <end position="64"/>
    </location>
</feature>
<name>A0A1J9QVC2_9EURO</name>
<gene>
    <name evidence="2" type="ORF">ACJ73_08508</name>
</gene>
<dbReference type="OrthoDB" id="10585337at2759"/>
<evidence type="ECO:0000313" key="3">
    <source>
        <dbReference type="Proteomes" id="UP000242791"/>
    </source>
</evidence>
<protein>
    <submittedName>
        <fullName evidence="2">Uncharacterized protein</fullName>
    </submittedName>
</protein>